<dbReference type="SUPFAM" id="SSF64356">
    <property type="entry name" value="SNARE-like"/>
    <property type="match status" value="1"/>
</dbReference>
<evidence type="ECO:0000256" key="1">
    <source>
        <dbReference type="ARBA" id="ARBA00022448"/>
    </source>
</evidence>
<evidence type="ECO:0000256" key="5">
    <source>
        <dbReference type="ARBA" id="ARBA00038167"/>
    </source>
</evidence>
<dbReference type="GO" id="GO:0006888">
    <property type="term" value="P:endoplasmic reticulum to Golgi vesicle-mediated transport"/>
    <property type="evidence" value="ECO:0007669"/>
    <property type="project" value="UniProtKB-UniRule"/>
</dbReference>
<evidence type="ECO:0000256" key="7">
    <source>
        <dbReference type="SAM" id="MobiDB-lite"/>
    </source>
</evidence>
<sequence>MQFFGGSDVSPSPPAPTAERGVPVLPGGLRLAADRGNLGVLQLPGQGCSFHSFRTNTYKLSFLESPSGINIILVTHPRTGDLREALKYIYSLYVEYVAKNPLYDPGTPIRCDLFNTNLDQYVRSIS</sequence>
<dbReference type="AlphaFoldDB" id="A0ABD3JLP7"/>
<dbReference type="Pfam" id="PF04099">
    <property type="entry name" value="Sybindin"/>
    <property type="match status" value="1"/>
</dbReference>
<feature type="region of interest" description="Disordered" evidence="7">
    <location>
        <begin position="1"/>
        <end position="21"/>
    </location>
</feature>
<proteinExistence type="inferred from homology"/>
<keyword evidence="2 6" id="KW-0256">Endoplasmic reticulum</keyword>
<keyword evidence="3 6" id="KW-0931">ER-Golgi transport</keyword>
<comment type="caution">
    <text evidence="8">The sequence shown here is derived from an EMBL/GenBank/DDBJ whole genome shotgun (WGS) entry which is preliminary data.</text>
</comment>
<evidence type="ECO:0000313" key="9">
    <source>
        <dbReference type="Proteomes" id="UP001634007"/>
    </source>
</evidence>
<dbReference type="GO" id="GO:0005783">
    <property type="term" value="C:endoplasmic reticulum"/>
    <property type="evidence" value="ECO:0007669"/>
    <property type="project" value="UniProtKB-SubCell"/>
</dbReference>
<dbReference type="FunFam" id="3.30.450.70:FF:000006">
    <property type="entry name" value="Trafficking particle complex subunit 1"/>
    <property type="match status" value="1"/>
</dbReference>
<reference evidence="8 9" key="1">
    <citation type="submission" date="2024-11" db="EMBL/GenBank/DDBJ databases">
        <title>Chromosome-level genome assembly of Eucalyptus globulus Labill. provides insights into its genome evolution.</title>
        <authorList>
            <person name="Li X."/>
        </authorList>
    </citation>
    <scope>NUCLEOTIDE SEQUENCE [LARGE SCALE GENOMIC DNA]</scope>
    <source>
        <strain evidence="8">CL2024</strain>
        <tissue evidence="8">Fresh tender leaves</tissue>
    </source>
</reference>
<name>A0ABD3JLP7_EUCGL</name>
<evidence type="ECO:0000313" key="8">
    <source>
        <dbReference type="EMBL" id="KAL3728540.1"/>
    </source>
</evidence>
<dbReference type="PANTHER" id="PTHR23249">
    <property type="entry name" value="TRAFFICKING PROTEIN PARTICLE COMPLEX SUBUNIT"/>
    <property type="match status" value="1"/>
</dbReference>
<evidence type="ECO:0000256" key="6">
    <source>
        <dbReference type="RuleBase" id="RU366065"/>
    </source>
</evidence>
<dbReference type="EMBL" id="JBJKBG010000008">
    <property type="protein sequence ID" value="KAL3728540.1"/>
    <property type="molecule type" value="Genomic_DNA"/>
</dbReference>
<keyword evidence="1 6" id="KW-0813">Transport</keyword>
<evidence type="ECO:0000256" key="4">
    <source>
        <dbReference type="ARBA" id="ARBA00023034"/>
    </source>
</evidence>
<dbReference type="InterPro" id="IPR011012">
    <property type="entry name" value="Longin-like_dom_sf"/>
</dbReference>
<evidence type="ECO:0000256" key="3">
    <source>
        <dbReference type="ARBA" id="ARBA00022892"/>
    </source>
</evidence>
<keyword evidence="4 6" id="KW-0333">Golgi apparatus</keyword>
<evidence type="ECO:0000256" key="2">
    <source>
        <dbReference type="ARBA" id="ARBA00022824"/>
    </source>
</evidence>
<dbReference type="GO" id="GO:0005794">
    <property type="term" value="C:Golgi apparatus"/>
    <property type="evidence" value="ECO:0007669"/>
    <property type="project" value="UniProtKB-SubCell"/>
</dbReference>
<dbReference type="PANTHER" id="PTHR23249:SF16">
    <property type="entry name" value="TRAFFICKING PROTEIN PARTICLE COMPLEX SUBUNIT 1"/>
    <property type="match status" value="1"/>
</dbReference>
<dbReference type="InterPro" id="IPR007233">
    <property type="entry name" value="TRAPPC"/>
</dbReference>
<organism evidence="8 9">
    <name type="scientific">Eucalyptus globulus</name>
    <name type="common">Tasmanian blue gum</name>
    <dbReference type="NCBI Taxonomy" id="34317"/>
    <lineage>
        <taxon>Eukaryota</taxon>
        <taxon>Viridiplantae</taxon>
        <taxon>Streptophyta</taxon>
        <taxon>Embryophyta</taxon>
        <taxon>Tracheophyta</taxon>
        <taxon>Spermatophyta</taxon>
        <taxon>Magnoliopsida</taxon>
        <taxon>eudicotyledons</taxon>
        <taxon>Gunneridae</taxon>
        <taxon>Pentapetalae</taxon>
        <taxon>rosids</taxon>
        <taxon>malvids</taxon>
        <taxon>Myrtales</taxon>
        <taxon>Myrtaceae</taxon>
        <taxon>Myrtoideae</taxon>
        <taxon>Eucalypteae</taxon>
        <taxon>Eucalyptus</taxon>
    </lineage>
</organism>
<gene>
    <name evidence="8" type="ORF">ACJRO7_033175</name>
</gene>
<dbReference type="SMART" id="SM01399">
    <property type="entry name" value="Sybindin"/>
    <property type="match status" value="1"/>
</dbReference>
<dbReference type="Proteomes" id="UP001634007">
    <property type="component" value="Unassembled WGS sequence"/>
</dbReference>
<comment type="subcellular location">
    <subcellularLocation>
        <location evidence="6">Endoplasmic reticulum</location>
    </subcellularLocation>
    <subcellularLocation>
        <location evidence="6">Golgi apparatus</location>
        <location evidence="6">cis-Golgi network</location>
    </subcellularLocation>
</comment>
<accession>A0ABD3JLP7</accession>
<keyword evidence="9" id="KW-1185">Reference proteome</keyword>
<protein>
    <recommendedName>
        <fullName evidence="6">Trafficking protein particle complex subunit</fullName>
    </recommendedName>
</protein>
<dbReference type="GO" id="GO:0030008">
    <property type="term" value="C:TRAPP complex"/>
    <property type="evidence" value="ECO:0007669"/>
    <property type="project" value="UniProtKB-UniRule"/>
</dbReference>
<dbReference type="Gene3D" id="3.30.450.70">
    <property type="match status" value="1"/>
</dbReference>
<comment type="subunit">
    <text evidence="6">Part of the multisubunit transport protein particle (TRAPP) complex.</text>
</comment>
<comment type="similarity">
    <text evidence="5">Belongs to the TRAPP small subunits family. BET5 subfamily.</text>
</comment>